<feature type="compositionally biased region" description="Basic and acidic residues" evidence="1">
    <location>
        <begin position="11"/>
        <end position="21"/>
    </location>
</feature>
<evidence type="ECO:0000313" key="5">
    <source>
        <dbReference type="Proteomes" id="UP001501803"/>
    </source>
</evidence>
<dbReference type="InterPro" id="IPR012336">
    <property type="entry name" value="Thioredoxin-like_fold"/>
</dbReference>
<feature type="domain" description="Thioredoxin-like fold" evidence="3">
    <location>
        <begin position="115"/>
        <end position="277"/>
    </location>
</feature>
<gene>
    <name evidence="4" type="ORF">GCM10022381_37510</name>
</gene>
<keyword evidence="2" id="KW-0472">Membrane</keyword>
<dbReference type="SUPFAM" id="SSF52833">
    <property type="entry name" value="Thioredoxin-like"/>
    <property type="match status" value="1"/>
</dbReference>
<dbReference type="EMBL" id="BAABCN010000016">
    <property type="protein sequence ID" value="GAA3892279.1"/>
    <property type="molecule type" value="Genomic_DNA"/>
</dbReference>
<proteinExistence type="predicted"/>
<reference evidence="5" key="1">
    <citation type="journal article" date="2019" name="Int. J. Syst. Evol. Microbiol.">
        <title>The Global Catalogue of Microorganisms (GCM) 10K type strain sequencing project: providing services to taxonomists for standard genome sequencing and annotation.</title>
        <authorList>
            <consortium name="The Broad Institute Genomics Platform"/>
            <consortium name="The Broad Institute Genome Sequencing Center for Infectious Disease"/>
            <person name="Wu L."/>
            <person name="Ma J."/>
        </authorList>
    </citation>
    <scope>NUCLEOTIDE SEQUENCE [LARGE SCALE GENOMIC DNA]</scope>
    <source>
        <strain evidence="5">JCM 17021</strain>
    </source>
</reference>
<feature type="region of interest" description="Disordered" evidence="1">
    <location>
        <begin position="1"/>
        <end position="21"/>
    </location>
</feature>
<evidence type="ECO:0000259" key="3">
    <source>
        <dbReference type="Pfam" id="PF13462"/>
    </source>
</evidence>
<sequence length="309" mass="31734">MKSSIYGDPVPPKKDRRDQAREKARLQLAAAQKRERRVRWAWRGGIGLGLIAIVAVIAIVIVGGARPAGAGPLNMASDGIVLTGDGTTVTAVTTPALAADATPVATDPTASPDTVNIVTYIDYLCPFCGQFEATNAAQITSWLTAGNATLEVHPISILDASSKGTKYSTRAANAAACVANYDPNNFLAVNTALFTQQPKENTEGLTNAQLTTLVKDAGATDPKIATCITDGTFSAWVATATDRALSGPLPNANIPKVNGTPTVIVNGVAYTGALDDATAFQTFVTQQAAAASAGSTATPTPTPAPTPTP</sequence>
<organism evidence="4 5">
    <name type="scientific">Leifsonia kafniensis</name>
    <dbReference type="NCBI Taxonomy" id="475957"/>
    <lineage>
        <taxon>Bacteria</taxon>
        <taxon>Bacillati</taxon>
        <taxon>Actinomycetota</taxon>
        <taxon>Actinomycetes</taxon>
        <taxon>Micrococcales</taxon>
        <taxon>Microbacteriaceae</taxon>
        <taxon>Leifsonia</taxon>
    </lineage>
</organism>
<feature type="transmembrane region" description="Helical" evidence="2">
    <location>
        <begin position="40"/>
        <end position="65"/>
    </location>
</feature>
<dbReference type="Gene3D" id="3.40.30.10">
    <property type="entry name" value="Glutaredoxin"/>
    <property type="match status" value="1"/>
</dbReference>
<dbReference type="Pfam" id="PF13462">
    <property type="entry name" value="Thioredoxin_4"/>
    <property type="match status" value="1"/>
</dbReference>
<comment type="caution">
    <text evidence="4">The sequence shown here is derived from an EMBL/GenBank/DDBJ whole genome shotgun (WGS) entry which is preliminary data.</text>
</comment>
<evidence type="ECO:0000256" key="2">
    <source>
        <dbReference type="SAM" id="Phobius"/>
    </source>
</evidence>
<protein>
    <submittedName>
        <fullName evidence="4">Thioredoxin domain-containing protein</fullName>
    </submittedName>
</protein>
<dbReference type="InterPro" id="IPR036249">
    <property type="entry name" value="Thioredoxin-like_sf"/>
</dbReference>
<name>A0ABP7KZZ3_9MICO</name>
<dbReference type="CDD" id="cd02972">
    <property type="entry name" value="DsbA_family"/>
    <property type="match status" value="1"/>
</dbReference>
<dbReference type="Proteomes" id="UP001501803">
    <property type="component" value="Unassembled WGS sequence"/>
</dbReference>
<dbReference type="RefSeq" id="WP_345069396.1">
    <property type="nucleotide sequence ID" value="NZ_BAABCN010000016.1"/>
</dbReference>
<evidence type="ECO:0000313" key="4">
    <source>
        <dbReference type="EMBL" id="GAA3892279.1"/>
    </source>
</evidence>
<keyword evidence="5" id="KW-1185">Reference proteome</keyword>
<evidence type="ECO:0000256" key="1">
    <source>
        <dbReference type="SAM" id="MobiDB-lite"/>
    </source>
</evidence>
<keyword evidence="2" id="KW-1133">Transmembrane helix</keyword>
<keyword evidence="2" id="KW-0812">Transmembrane</keyword>
<accession>A0ABP7KZZ3</accession>